<dbReference type="EMBL" id="AUWY01000121">
    <property type="protein sequence ID" value="EQB30373.1"/>
    <property type="molecule type" value="Genomic_DNA"/>
</dbReference>
<dbReference type="PANTHER" id="PTHR34309">
    <property type="entry name" value="SLR1406 PROTEIN"/>
    <property type="match status" value="1"/>
</dbReference>
<dbReference type="PANTHER" id="PTHR34309:SF1">
    <property type="entry name" value="PROTEIN GLCG"/>
    <property type="match status" value="1"/>
</dbReference>
<dbReference type="Gene3D" id="3.30.450.150">
    <property type="entry name" value="Haem-degrading domain"/>
    <property type="match status" value="1"/>
</dbReference>
<proteinExistence type="predicted"/>
<evidence type="ECO:0000313" key="1">
    <source>
        <dbReference type="EMBL" id="EQB30373.1"/>
    </source>
</evidence>
<organism evidence="1 2">
    <name type="scientific">Sphingobium ummariense RL-3</name>
    <dbReference type="NCBI Taxonomy" id="1346791"/>
    <lineage>
        <taxon>Bacteria</taxon>
        <taxon>Pseudomonadati</taxon>
        <taxon>Pseudomonadota</taxon>
        <taxon>Alphaproteobacteria</taxon>
        <taxon>Sphingomonadales</taxon>
        <taxon>Sphingomonadaceae</taxon>
        <taxon>Sphingobium</taxon>
    </lineage>
</organism>
<dbReference type="RefSeq" id="WP_021319618.1">
    <property type="nucleotide sequence ID" value="NZ_AUWY01000121.1"/>
</dbReference>
<evidence type="ECO:0000313" key="2">
    <source>
        <dbReference type="Proteomes" id="UP000015523"/>
    </source>
</evidence>
<reference evidence="1 2" key="1">
    <citation type="journal article" date="2013" name="Genome Announc.">
        <title>Draft Genome Sequence of Sphingobium ummariense Strain RL-3, a Hexachlorocyclohexane-Degrading Bacterium.</title>
        <authorList>
            <person name="Kohli P."/>
            <person name="Dua A."/>
            <person name="Sangwan N."/>
            <person name="Oldach P."/>
            <person name="Khurana J.P."/>
            <person name="Lal R."/>
        </authorList>
    </citation>
    <scope>NUCLEOTIDE SEQUENCE [LARGE SCALE GENOMIC DNA]</scope>
    <source>
        <strain evidence="1 2">RL-3</strain>
    </source>
</reference>
<dbReference type="SUPFAM" id="SSF143744">
    <property type="entry name" value="GlcG-like"/>
    <property type="match status" value="1"/>
</dbReference>
<dbReference type="InterPro" id="IPR052517">
    <property type="entry name" value="GlcG_carb_metab_protein"/>
</dbReference>
<comment type="caution">
    <text evidence="1">The sequence shown here is derived from an EMBL/GenBank/DDBJ whole genome shotgun (WGS) entry which is preliminary data.</text>
</comment>
<dbReference type="OrthoDB" id="9815788at2"/>
<dbReference type="Proteomes" id="UP000015523">
    <property type="component" value="Unassembled WGS sequence"/>
</dbReference>
<dbReference type="STRING" id="1346791.M529_20130"/>
<name>T0KAB7_9SPHN</name>
<accession>T0KAB7</accession>
<dbReference type="AlphaFoldDB" id="T0KAB7"/>
<keyword evidence="2" id="KW-1185">Reference proteome</keyword>
<sequence length="144" mass="14709">MAGRSVPKGYCHEHHQHSGRNALAAARQAADRIGIPMNIAVYDEGANLKAFARMDGALLGSADIAMNKARTAALFGFNTETLYDFVKPGGTSPGFDRTNGGLIVFAGGIPVRDGEGRLIGAVGVSGGAVDQDQAVAQAAVAALA</sequence>
<dbReference type="PATRIC" id="fig|1346791.3.peg.3889"/>
<dbReference type="InterPro" id="IPR005624">
    <property type="entry name" value="PduO/GlcC-like"/>
</dbReference>
<gene>
    <name evidence="1" type="ORF">M529_20130</name>
</gene>
<dbReference type="eggNOG" id="COG3193">
    <property type="taxonomic scope" value="Bacteria"/>
</dbReference>
<protein>
    <recommendedName>
        <fullName evidence="3">PduO protein</fullName>
    </recommendedName>
</protein>
<dbReference type="Pfam" id="PF03928">
    <property type="entry name" value="HbpS-like"/>
    <property type="match status" value="1"/>
</dbReference>
<evidence type="ECO:0008006" key="3">
    <source>
        <dbReference type="Google" id="ProtNLM"/>
    </source>
</evidence>
<dbReference type="InterPro" id="IPR038084">
    <property type="entry name" value="PduO/GlcC-like_sf"/>
</dbReference>